<evidence type="ECO:0000313" key="2">
    <source>
        <dbReference type="EMBL" id="CNW09968.1"/>
    </source>
</evidence>
<dbReference type="Proteomes" id="UP000039217">
    <property type="component" value="Unassembled WGS sequence"/>
</dbReference>
<protein>
    <recommendedName>
        <fullName evidence="7">C2H2-type domain-containing protein</fullName>
    </recommendedName>
</protein>
<gene>
    <name evidence="2" type="ORF">ERS007661_03539</name>
    <name evidence="1" type="ORF">ERS007681_03178</name>
    <name evidence="3" type="ORF">ERS007739_01477</name>
</gene>
<evidence type="ECO:0000313" key="5">
    <source>
        <dbReference type="Proteomes" id="UP000039217"/>
    </source>
</evidence>
<dbReference type="Proteomes" id="UP000039021">
    <property type="component" value="Unassembled WGS sequence"/>
</dbReference>
<evidence type="ECO:0000313" key="3">
    <source>
        <dbReference type="EMBL" id="COX58173.1"/>
    </source>
</evidence>
<dbReference type="EMBL" id="CFOE01000512">
    <property type="protein sequence ID" value="CFE42430.1"/>
    <property type="molecule type" value="Genomic_DNA"/>
</dbReference>
<reference evidence="3" key="2">
    <citation type="submission" date="2015-03" db="EMBL/GenBank/DDBJ databases">
        <authorList>
            <consortium name="Pathogen Informatics"/>
            <person name="Murphy D."/>
        </authorList>
    </citation>
    <scope>NUCLEOTIDE SEQUENCE</scope>
    <source>
        <strain evidence="3">N09902308</strain>
    </source>
</reference>
<name>A0A655FU59_MYCTX</name>
<evidence type="ECO:0008006" key="7">
    <source>
        <dbReference type="Google" id="ProtNLM"/>
    </source>
</evidence>
<organism evidence="2 5">
    <name type="scientific">Mycobacterium tuberculosis</name>
    <dbReference type="NCBI Taxonomy" id="1773"/>
    <lineage>
        <taxon>Bacteria</taxon>
        <taxon>Bacillati</taxon>
        <taxon>Actinomycetota</taxon>
        <taxon>Actinomycetes</taxon>
        <taxon>Mycobacteriales</taxon>
        <taxon>Mycobacteriaceae</taxon>
        <taxon>Mycobacterium</taxon>
        <taxon>Mycobacterium tuberculosis complex</taxon>
    </lineage>
</organism>
<dbReference type="EMBL" id="CSBK01000572">
    <property type="protein sequence ID" value="COX58173.1"/>
    <property type="molecule type" value="Genomic_DNA"/>
</dbReference>
<accession>A0A655FU59</accession>
<dbReference type="EMBL" id="CQQC01001607">
    <property type="protein sequence ID" value="CNW09968.1"/>
    <property type="molecule type" value="Genomic_DNA"/>
</dbReference>
<dbReference type="Proteomes" id="UP000048289">
    <property type="component" value="Unassembled WGS sequence"/>
</dbReference>
<evidence type="ECO:0000313" key="1">
    <source>
        <dbReference type="EMBL" id="CFE42430.1"/>
    </source>
</evidence>
<evidence type="ECO:0000313" key="6">
    <source>
        <dbReference type="Proteomes" id="UP000048289"/>
    </source>
</evidence>
<reference evidence="4 5" key="1">
    <citation type="submission" date="2015-03" db="EMBL/GenBank/DDBJ databases">
        <authorList>
            <consortium name="Pathogen Informatics"/>
        </authorList>
    </citation>
    <scope>NUCLEOTIDE SEQUENCE [LARGE SCALE GENOMIC DNA]</scope>
    <source>
        <strain evidence="2 5">D00501624</strain>
        <strain evidence="1 6">G09901357</strain>
        <strain evidence="4">N09902308</strain>
    </source>
</reference>
<evidence type="ECO:0000313" key="4">
    <source>
        <dbReference type="Proteomes" id="UP000039021"/>
    </source>
</evidence>
<dbReference type="AlphaFoldDB" id="A0A655FU59"/>
<sequence length="88" mass="9651">MHTAGTLTGSEQAWHRGGAGVRVYFDTAHHVVTRRPDFHCLRCDIDFSELFELVIHRRQSPFDLGGCQPGCDVEVDAAVRGTAAGLDL</sequence>
<proteinExistence type="predicted"/>